<dbReference type="Proteomes" id="UP000236220">
    <property type="component" value="Unassembled WGS sequence"/>
</dbReference>
<evidence type="ECO:0000259" key="1">
    <source>
        <dbReference type="Pfam" id="PF00535"/>
    </source>
</evidence>
<gene>
    <name evidence="2" type="ORF">Lysil_1647</name>
</gene>
<dbReference type="Gene3D" id="3.90.550.10">
    <property type="entry name" value="Spore Coat Polysaccharide Biosynthesis Protein SpsA, Chain A"/>
    <property type="match status" value="1"/>
</dbReference>
<dbReference type="GO" id="GO:0016758">
    <property type="term" value="F:hexosyltransferase activity"/>
    <property type="evidence" value="ECO:0007669"/>
    <property type="project" value="UniProtKB-ARBA"/>
</dbReference>
<name>A0A2K1PXG5_9GAMM</name>
<dbReference type="EMBL" id="NPZB01000002">
    <property type="protein sequence ID" value="PNS07471.1"/>
    <property type="molecule type" value="Genomic_DNA"/>
</dbReference>
<dbReference type="OrthoDB" id="9802649at2"/>
<dbReference type="CDD" id="cd04196">
    <property type="entry name" value="GT_2_like_d"/>
    <property type="match status" value="1"/>
</dbReference>
<dbReference type="PANTHER" id="PTHR22916:SF3">
    <property type="entry name" value="UDP-GLCNAC:BETAGAL BETA-1,3-N-ACETYLGLUCOSAMINYLTRANSFERASE-LIKE PROTEIN 1"/>
    <property type="match status" value="1"/>
</dbReference>
<dbReference type="Pfam" id="PF00535">
    <property type="entry name" value="Glycos_transf_2"/>
    <property type="match status" value="1"/>
</dbReference>
<dbReference type="SUPFAM" id="SSF53448">
    <property type="entry name" value="Nucleotide-diphospho-sugar transferases"/>
    <property type="match status" value="1"/>
</dbReference>
<keyword evidence="2" id="KW-0808">Transferase</keyword>
<sequence>MNAANTLRCAVVLCSWNGERFLSQQLDSLRAQTQHIDQYVLSDDGSSDGSWALLQAFADERRAAGADVILHRNPQALGYVRHFEQALARADADVLFTCDQDDAWHPDKVSKMMEMFVADPSLLVLHSDARLVDDAGTPMGRTLFDVLEVTRRELRQMHRGDAFHVLLRRNIVTGATMALRRTVVALASPFATHWAHDEWMAMVAAMHGRVDTLERALIDYRQHSGNQIGAAAKTPLQQVGIGVSRQSYQQRQVLRLRELERCAAPSGAVHDSIADRLRHAEVRANLPSTPFARLAHVTREVGRGGYHRFGSGLRSALADLLGLD</sequence>
<reference evidence="2 3" key="1">
    <citation type="submission" date="2017-08" db="EMBL/GenBank/DDBJ databases">
        <title>Lysobacter sylvestris genome.</title>
        <authorList>
            <person name="Zhang D.-C."/>
            <person name="Albuquerque L."/>
            <person name="Franca L."/>
            <person name="Froufe H.J.C."/>
            <person name="Barroso C."/>
            <person name="Egas C."/>
            <person name="Da Costa M."/>
            <person name="Margesin R."/>
        </authorList>
    </citation>
    <scope>NUCLEOTIDE SEQUENCE [LARGE SCALE GENOMIC DNA]</scope>
    <source>
        <strain evidence="2 3">AM20-91</strain>
    </source>
</reference>
<comment type="caution">
    <text evidence="2">The sequence shown here is derived from an EMBL/GenBank/DDBJ whole genome shotgun (WGS) entry which is preliminary data.</text>
</comment>
<protein>
    <submittedName>
        <fullName evidence="2">Glycosyl transferase family 2</fullName>
    </submittedName>
</protein>
<dbReference type="PANTHER" id="PTHR22916">
    <property type="entry name" value="GLYCOSYLTRANSFERASE"/>
    <property type="match status" value="1"/>
</dbReference>
<accession>A0A2K1PXG5</accession>
<dbReference type="InterPro" id="IPR001173">
    <property type="entry name" value="Glyco_trans_2-like"/>
</dbReference>
<evidence type="ECO:0000313" key="3">
    <source>
        <dbReference type="Proteomes" id="UP000236220"/>
    </source>
</evidence>
<feature type="domain" description="Glycosyltransferase 2-like" evidence="1">
    <location>
        <begin position="11"/>
        <end position="160"/>
    </location>
</feature>
<organism evidence="2 3">
    <name type="scientific">Solilutibacter silvestris</name>
    <dbReference type="NCBI Taxonomy" id="1645665"/>
    <lineage>
        <taxon>Bacteria</taxon>
        <taxon>Pseudomonadati</taxon>
        <taxon>Pseudomonadota</taxon>
        <taxon>Gammaproteobacteria</taxon>
        <taxon>Lysobacterales</taxon>
        <taxon>Lysobacteraceae</taxon>
        <taxon>Solilutibacter</taxon>
    </lineage>
</organism>
<dbReference type="InterPro" id="IPR029044">
    <property type="entry name" value="Nucleotide-diphossugar_trans"/>
</dbReference>
<keyword evidence="3" id="KW-1185">Reference proteome</keyword>
<evidence type="ECO:0000313" key="2">
    <source>
        <dbReference type="EMBL" id="PNS07471.1"/>
    </source>
</evidence>
<proteinExistence type="predicted"/>
<dbReference type="AlphaFoldDB" id="A0A2K1PXG5"/>
<dbReference type="RefSeq" id="WP_103075978.1">
    <property type="nucleotide sequence ID" value="NZ_NPZB01000002.1"/>
</dbReference>